<evidence type="ECO:0000256" key="3">
    <source>
        <dbReference type="ARBA" id="ARBA00022771"/>
    </source>
</evidence>
<dbReference type="EC" id="3.1.-.-" evidence="12"/>
<dbReference type="GO" id="GO:0006284">
    <property type="term" value="P:base-excision repair"/>
    <property type="evidence" value="ECO:0007669"/>
    <property type="project" value="TreeGrafter"/>
</dbReference>
<dbReference type="CDD" id="cd09088">
    <property type="entry name" value="Ape2-like_AP-endo"/>
    <property type="match status" value="1"/>
</dbReference>
<dbReference type="Proteomes" id="UP000016930">
    <property type="component" value="Unassembled WGS sequence"/>
</dbReference>
<feature type="region of interest" description="Disordered" evidence="13">
    <location>
        <begin position="479"/>
        <end position="512"/>
    </location>
</feature>
<keyword evidence="5" id="KW-0862">Zinc</keyword>
<accession>M2RKM3</accession>
<protein>
    <recommendedName>
        <fullName evidence="12">DNA-(apurinic or apyrimidinic site) endonuclease</fullName>
        <ecNumber evidence="12">3.1.-.-</ecNumber>
    </recommendedName>
</protein>
<evidence type="ECO:0000256" key="5">
    <source>
        <dbReference type="ARBA" id="ARBA00022833"/>
    </source>
</evidence>
<name>M2RKM3_CERS8</name>
<feature type="active site" description="Proton acceptor" evidence="8">
    <location>
        <position position="298"/>
    </location>
</feature>
<feature type="binding site" evidence="9">
    <location>
        <position position="199"/>
    </location>
    <ligand>
        <name>Mg(2+)</name>
        <dbReference type="ChEBI" id="CHEBI:18420"/>
        <label>1</label>
    </ligand>
</feature>
<feature type="active site" description="Proton donor/acceptor" evidence="8">
    <location>
        <position position="197"/>
    </location>
</feature>
<dbReference type="HOGENOM" id="CLU_010374_2_0_1"/>
<evidence type="ECO:0000256" key="9">
    <source>
        <dbReference type="PIRSR" id="PIRSR604808-2"/>
    </source>
</evidence>
<dbReference type="Gene3D" id="3.60.10.10">
    <property type="entry name" value="Endonuclease/exonuclease/phosphatase"/>
    <property type="match status" value="1"/>
</dbReference>
<gene>
    <name evidence="15" type="ORF">CERSUDRAFT_47445</name>
</gene>
<keyword evidence="3 11" id="KW-0863">Zinc-finger</keyword>
<evidence type="ECO:0000256" key="12">
    <source>
        <dbReference type="RuleBase" id="RU362131"/>
    </source>
</evidence>
<dbReference type="GO" id="GO:0008270">
    <property type="term" value="F:zinc ion binding"/>
    <property type="evidence" value="ECO:0007669"/>
    <property type="project" value="UniProtKB-KW"/>
</dbReference>
<keyword evidence="12" id="KW-0234">DNA repair</keyword>
<dbReference type="InterPro" id="IPR036691">
    <property type="entry name" value="Endo/exonu/phosph_ase_sf"/>
</dbReference>
<dbReference type="PROSITE" id="PS51999">
    <property type="entry name" value="ZF_GRF"/>
    <property type="match status" value="1"/>
</dbReference>
<dbReference type="STRING" id="914234.M2RKM3"/>
<feature type="binding site" evidence="9">
    <location>
        <position position="197"/>
    </location>
    <ligand>
        <name>Mg(2+)</name>
        <dbReference type="ChEBI" id="CHEBI:18420"/>
        <label>1</label>
    </ligand>
</feature>
<feature type="compositionally biased region" description="Polar residues" evidence="13">
    <location>
        <begin position="435"/>
        <end position="448"/>
    </location>
</feature>
<keyword evidence="9" id="KW-0464">Manganese</keyword>
<feature type="binding site" evidence="9">
    <location>
        <position position="298"/>
    </location>
    <ligand>
        <name>Mg(2+)</name>
        <dbReference type="ChEBI" id="CHEBI:18420"/>
        <label>1</label>
    </ligand>
</feature>
<dbReference type="GO" id="GO:0008311">
    <property type="term" value="F:double-stranded DNA 3'-5' DNA exonuclease activity"/>
    <property type="evidence" value="ECO:0007669"/>
    <property type="project" value="TreeGrafter"/>
</dbReference>
<keyword evidence="2 9" id="KW-0479">Metal-binding</keyword>
<comment type="similarity">
    <text evidence="1 12">Belongs to the DNA repair enzymes AP/ExoA family.</text>
</comment>
<keyword evidence="6 9" id="KW-0460">Magnesium</keyword>
<dbReference type="InterPro" id="IPR004808">
    <property type="entry name" value="AP_endonuc_1"/>
</dbReference>
<evidence type="ECO:0000259" key="14">
    <source>
        <dbReference type="PROSITE" id="PS51999"/>
    </source>
</evidence>
<evidence type="ECO:0000256" key="1">
    <source>
        <dbReference type="ARBA" id="ARBA00007092"/>
    </source>
</evidence>
<dbReference type="InterPro" id="IPR010666">
    <property type="entry name" value="Znf_GRF"/>
</dbReference>
<evidence type="ECO:0000256" key="10">
    <source>
        <dbReference type="PIRSR" id="PIRSR604808-3"/>
    </source>
</evidence>
<evidence type="ECO:0000256" key="11">
    <source>
        <dbReference type="PROSITE-ProRule" id="PRU01343"/>
    </source>
</evidence>
<keyword evidence="12" id="KW-0227">DNA damage</keyword>
<dbReference type="EMBL" id="KB445794">
    <property type="protein sequence ID" value="EMD39007.1"/>
    <property type="molecule type" value="Genomic_DNA"/>
</dbReference>
<feature type="site" description="Interaction with DNA substrate" evidence="10">
    <location>
        <position position="298"/>
    </location>
</feature>
<feature type="site" description="Important for catalytic activity" evidence="10">
    <location>
        <position position="272"/>
    </location>
</feature>
<feature type="compositionally biased region" description="Low complexity" evidence="13">
    <location>
        <begin position="392"/>
        <end position="405"/>
    </location>
</feature>
<evidence type="ECO:0000256" key="2">
    <source>
        <dbReference type="ARBA" id="ARBA00022723"/>
    </source>
</evidence>
<dbReference type="PANTHER" id="PTHR22748:SF4">
    <property type="entry name" value="DNA-(APURINIC OR APYRIMIDINIC SITE) ENDONUCLEASE 2"/>
    <property type="match status" value="1"/>
</dbReference>
<feature type="active site" evidence="8">
    <location>
        <position position="157"/>
    </location>
</feature>
<reference evidence="15 16" key="1">
    <citation type="journal article" date="2012" name="Proc. Natl. Acad. Sci. U.S.A.">
        <title>Comparative genomics of Ceriporiopsis subvermispora and Phanerochaete chrysosporium provide insight into selective ligninolysis.</title>
        <authorList>
            <person name="Fernandez-Fueyo E."/>
            <person name="Ruiz-Duenas F.J."/>
            <person name="Ferreira P."/>
            <person name="Floudas D."/>
            <person name="Hibbett D.S."/>
            <person name="Canessa P."/>
            <person name="Larrondo L.F."/>
            <person name="James T.Y."/>
            <person name="Seelenfreund D."/>
            <person name="Lobos S."/>
            <person name="Polanco R."/>
            <person name="Tello M."/>
            <person name="Honda Y."/>
            <person name="Watanabe T."/>
            <person name="Watanabe T."/>
            <person name="Ryu J.S."/>
            <person name="Kubicek C.P."/>
            <person name="Schmoll M."/>
            <person name="Gaskell J."/>
            <person name="Hammel K.E."/>
            <person name="St John F.J."/>
            <person name="Vanden Wymelenberg A."/>
            <person name="Sabat G."/>
            <person name="Splinter BonDurant S."/>
            <person name="Syed K."/>
            <person name="Yadav J.S."/>
            <person name="Doddapaneni H."/>
            <person name="Subramanian V."/>
            <person name="Lavin J.L."/>
            <person name="Oguiza J.A."/>
            <person name="Perez G."/>
            <person name="Pisabarro A.G."/>
            <person name="Ramirez L."/>
            <person name="Santoyo F."/>
            <person name="Master E."/>
            <person name="Coutinho P.M."/>
            <person name="Henrissat B."/>
            <person name="Lombard V."/>
            <person name="Magnuson J.K."/>
            <person name="Kuees U."/>
            <person name="Hori C."/>
            <person name="Igarashi K."/>
            <person name="Samejima M."/>
            <person name="Held B.W."/>
            <person name="Barry K.W."/>
            <person name="LaButti K.M."/>
            <person name="Lapidus A."/>
            <person name="Lindquist E.A."/>
            <person name="Lucas S.M."/>
            <person name="Riley R."/>
            <person name="Salamov A.A."/>
            <person name="Hoffmeister D."/>
            <person name="Schwenk D."/>
            <person name="Hadar Y."/>
            <person name="Yarden O."/>
            <person name="de Vries R.P."/>
            <person name="Wiebenga A."/>
            <person name="Stenlid J."/>
            <person name="Eastwood D."/>
            <person name="Grigoriev I.V."/>
            <person name="Berka R.M."/>
            <person name="Blanchette R.A."/>
            <person name="Kersten P."/>
            <person name="Martinez A.T."/>
            <person name="Vicuna R."/>
            <person name="Cullen D."/>
        </authorList>
    </citation>
    <scope>NUCLEOTIDE SEQUENCE [LARGE SCALE GENOMIC DNA]</scope>
    <source>
        <strain evidence="15 16">B</strain>
    </source>
</reference>
<evidence type="ECO:0000256" key="13">
    <source>
        <dbReference type="SAM" id="MobiDB-lite"/>
    </source>
</evidence>
<keyword evidence="4" id="KW-0378">Hydrolase</keyword>
<dbReference type="OrthoDB" id="391817at2759"/>
<organism evidence="15 16">
    <name type="scientific">Ceriporiopsis subvermispora (strain B)</name>
    <name type="common">White-rot fungus</name>
    <name type="synonym">Gelatoporia subvermispora</name>
    <dbReference type="NCBI Taxonomy" id="914234"/>
    <lineage>
        <taxon>Eukaryota</taxon>
        <taxon>Fungi</taxon>
        <taxon>Dikarya</taxon>
        <taxon>Basidiomycota</taxon>
        <taxon>Agaricomycotina</taxon>
        <taxon>Agaricomycetes</taxon>
        <taxon>Polyporales</taxon>
        <taxon>Gelatoporiaceae</taxon>
        <taxon>Gelatoporia</taxon>
    </lineage>
</organism>
<dbReference type="Pfam" id="PF03372">
    <property type="entry name" value="Exo_endo_phos"/>
    <property type="match status" value="1"/>
</dbReference>
<dbReference type="SUPFAM" id="SSF56219">
    <property type="entry name" value="DNase I-like"/>
    <property type="match status" value="1"/>
</dbReference>
<dbReference type="GO" id="GO:0003906">
    <property type="term" value="F:DNA-(apurinic or apyrimidinic site) endonuclease activity"/>
    <property type="evidence" value="ECO:0007669"/>
    <property type="project" value="TreeGrafter"/>
</dbReference>
<feature type="compositionally biased region" description="Polar residues" evidence="13">
    <location>
        <begin position="377"/>
        <end position="391"/>
    </location>
</feature>
<dbReference type="InterPro" id="IPR005135">
    <property type="entry name" value="Endo/exonuclease/phosphatase"/>
</dbReference>
<dbReference type="PROSITE" id="PS51435">
    <property type="entry name" value="AP_NUCLEASE_F1_4"/>
    <property type="match status" value="1"/>
</dbReference>
<evidence type="ECO:0000256" key="7">
    <source>
        <dbReference type="ARBA" id="ARBA00023242"/>
    </source>
</evidence>
<evidence type="ECO:0000256" key="8">
    <source>
        <dbReference type="PIRSR" id="PIRSR604808-1"/>
    </source>
</evidence>
<feature type="region of interest" description="Disordered" evidence="13">
    <location>
        <begin position="356"/>
        <end position="459"/>
    </location>
</feature>
<feature type="site" description="Transition state stabilizer" evidence="10">
    <location>
        <position position="199"/>
    </location>
</feature>
<sequence length="537" mass="59627">MRILSWNINGVRTLPQYHPWNTFKSFEGILDEVGADIICFQEMKSSRAAILRDVALPGPYHSFFSFPVRKGGYSGVAVYTDSRKVVPLKAEEGLAGILQPKPPLTSEERVSPSYPRAHEIDAYVDGHGDLPSTFDALDSEGRAVVVDFGLFVLINVYCPNETDETRTSFKMNYHLMLQERVRKLIEEERREVIVLGDVNICANPIEHAEGNQPSFLAAFYEHPARLWFKQWLDPVGPMVDIVRHFWPDRKGMFTCWNMKIMARESNYGSRVDYILVTKGLLPWIKHGDTQPSIKGSDHCPLYIDLHEEITSETGEVMKLRDAMKQDDLRREPPRIAAKFWEEYSGKQTVLSAFFGKQGDKAKISPSPKPTVSPPTTQETNPDSGSQVTQENTSATSAPSFSSPKAADLKRKSSGKVSKTAPPPKKKAKPDPGQASIATFFSKAGTSKAPSKEEVIDVDTDPLEDADFRLACELSASQADLLDQSEPTTSASQNKAAWSSLFAPPDPPKCTAHGEPAKLFTVNKPGPNKGKTFYVCSR</sequence>
<dbReference type="GO" id="GO:0008081">
    <property type="term" value="F:phosphoric diester hydrolase activity"/>
    <property type="evidence" value="ECO:0007669"/>
    <property type="project" value="TreeGrafter"/>
</dbReference>
<dbReference type="NCBIfam" id="TIGR00633">
    <property type="entry name" value="xth"/>
    <property type="match status" value="1"/>
</dbReference>
<feature type="binding site" evidence="9">
    <location>
        <position position="7"/>
    </location>
    <ligand>
        <name>Mg(2+)</name>
        <dbReference type="ChEBI" id="CHEBI:18420"/>
        <label>1</label>
    </ligand>
</feature>
<proteinExistence type="inferred from homology"/>
<evidence type="ECO:0000256" key="4">
    <source>
        <dbReference type="ARBA" id="ARBA00022801"/>
    </source>
</evidence>
<comment type="cofactor">
    <cofactor evidence="9 12">
        <name>Mg(2+)</name>
        <dbReference type="ChEBI" id="CHEBI:18420"/>
    </cofactor>
    <cofactor evidence="9 12">
        <name>Mn(2+)</name>
        <dbReference type="ChEBI" id="CHEBI:29035"/>
    </cofactor>
    <text evidence="9 12">Probably binds two magnesium or manganese ions per subunit.</text>
</comment>
<feature type="binding site" evidence="9">
    <location>
        <position position="42"/>
    </location>
    <ligand>
        <name>Mg(2+)</name>
        <dbReference type="ChEBI" id="CHEBI:18420"/>
        <label>1</label>
    </ligand>
</feature>
<keyword evidence="7" id="KW-0539">Nucleus</keyword>
<dbReference type="Pfam" id="PF06839">
    <property type="entry name" value="Zn_ribbon_GRF"/>
    <property type="match status" value="1"/>
</dbReference>
<evidence type="ECO:0000313" key="16">
    <source>
        <dbReference type="Proteomes" id="UP000016930"/>
    </source>
</evidence>
<feature type="binding site" evidence="9">
    <location>
        <position position="297"/>
    </location>
    <ligand>
        <name>Mg(2+)</name>
        <dbReference type="ChEBI" id="CHEBI:18420"/>
        <label>1</label>
    </ligand>
</feature>
<feature type="domain" description="GRF-type" evidence="14">
    <location>
        <begin position="509"/>
        <end position="537"/>
    </location>
</feature>
<feature type="compositionally biased region" description="Polar residues" evidence="13">
    <location>
        <begin position="484"/>
        <end position="496"/>
    </location>
</feature>
<evidence type="ECO:0000256" key="6">
    <source>
        <dbReference type="ARBA" id="ARBA00022842"/>
    </source>
</evidence>
<keyword evidence="16" id="KW-1185">Reference proteome</keyword>
<dbReference type="PANTHER" id="PTHR22748">
    <property type="entry name" value="AP ENDONUCLEASE"/>
    <property type="match status" value="1"/>
</dbReference>
<dbReference type="GO" id="GO:0005634">
    <property type="term" value="C:nucleus"/>
    <property type="evidence" value="ECO:0007669"/>
    <property type="project" value="TreeGrafter"/>
</dbReference>
<dbReference type="AlphaFoldDB" id="M2RKM3"/>
<evidence type="ECO:0000313" key="15">
    <source>
        <dbReference type="EMBL" id="EMD39007.1"/>
    </source>
</evidence>